<name>A0A0G3H3S8_9CORY</name>
<dbReference type="Pfam" id="PF21234">
    <property type="entry name" value="Phosphatase-like_N"/>
    <property type="match status" value="1"/>
</dbReference>
<protein>
    <submittedName>
        <fullName evidence="3">Protein-tyrosine-phosphatase</fullName>
    </submittedName>
</protein>
<dbReference type="PANTHER" id="PTHR43428">
    <property type="entry name" value="ARSENATE REDUCTASE"/>
    <property type="match status" value="1"/>
</dbReference>
<dbReference type="InterPro" id="IPR048716">
    <property type="entry name" value="Phosphatase-like_N"/>
</dbReference>
<keyword evidence="1" id="KW-0059">Arsenical resistance</keyword>
<dbReference type="InterPro" id="IPR023485">
    <property type="entry name" value="Ptyr_pPase"/>
</dbReference>
<dbReference type="Proteomes" id="UP000035540">
    <property type="component" value="Chromosome"/>
</dbReference>
<accession>A0A0G3H3S8</accession>
<organism evidence="3 4">
    <name type="scientific">Corynebacterium testudinoris</name>
    <dbReference type="NCBI Taxonomy" id="136857"/>
    <lineage>
        <taxon>Bacteria</taxon>
        <taxon>Bacillati</taxon>
        <taxon>Actinomycetota</taxon>
        <taxon>Actinomycetes</taxon>
        <taxon>Mycobacteriales</taxon>
        <taxon>Corynebacteriaceae</taxon>
        <taxon>Corynebacterium</taxon>
    </lineage>
</organism>
<gene>
    <name evidence="3" type="ORF">CTEST_02995</name>
</gene>
<dbReference type="Pfam" id="PF01451">
    <property type="entry name" value="LMWPc"/>
    <property type="match status" value="1"/>
</dbReference>
<dbReference type="CDD" id="cd16345">
    <property type="entry name" value="LMWP_ArsC"/>
    <property type="match status" value="1"/>
</dbReference>
<dbReference type="Gene3D" id="1.10.8.1060">
    <property type="entry name" value="Corynebacterium glutamicum thioredoxin-dependent arsenate reductase, N-terminal domain"/>
    <property type="match status" value="1"/>
</dbReference>
<dbReference type="AlphaFoldDB" id="A0A0G3H3S8"/>
<dbReference type="KEGG" id="cted:CTEST_02995"/>
<proteinExistence type="predicted"/>
<dbReference type="PANTHER" id="PTHR43428:SF1">
    <property type="entry name" value="ARSENATE REDUCTASE"/>
    <property type="match status" value="1"/>
</dbReference>
<dbReference type="SMART" id="SM00226">
    <property type="entry name" value="LMWPc"/>
    <property type="match status" value="1"/>
</dbReference>
<dbReference type="InterPro" id="IPR036196">
    <property type="entry name" value="Ptyr_pPase_sf"/>
</dbReference>
<evidence type="ECO:0000259" key="2">
    <source>
        <dbReference type="SMART" id="SM00226"/>
    </source>
</evidence>
<dbReference type="OrthoDB" id="9799372at2"/>
<dbReference type="EMBL" id="CP011545">
    <property type="protein sequence ID" value="AKK08054.1"/>
    <property type="molecule type" value="Genomic_DNA"/>
</dbReference>
<dbReference type="NCBIfam" id="NF046112">
    <property type="entry name" value="MSMEG_6209_Nter"/>
    <property type="match status" value="1"/>
</dbReference>
<dbReference type="STRING" id="136857.CTEST_02995"/>
<reference evidence="4" key="2">
    <citation type="submission" date="2015-05" db="EMBL/GenBank/DDBJ databases">
        <title>Complete genome sequence of Corynebacterium testudinoris DSM 44614, recovered from necrotic lesions in the mouth of a tortoise.</title>
        <authorList>
            <person name="Ruckert C."/>
            <person name="Albersmeier A."/>
            <person name="Winkler A."/>
            <person name="Tauch A."/>
        </authorList>
    </citation>
    <scope>NUCLEOTIDE SEQUENCE [LARGE SCALE GENOMIC DNA]</scope>
    <source>
        <strain evidence="4">DSM 44614</strain>
    </source>
</reference>
<dbReference type="GO" id="GO:0046685">
    <property type="term" value="P:response to arsenic-containing substance"/>
    <property type="evidence" value="ECO:0007669"/>
    <property type="project" value="UniProtKB-KW"/>
</dbReference>
<evidence type="ECO:0000313" key="4">
    <source>
        <dbReference type="Proteomes" id="UP000035540"/>
    </source>
</evidence>
<dbReference type="PATRIC" id="fig|136857.5.peg.592"/>
<evidence type="ECO:0000256" key="1">
    <source>
        <dbReference type="ARBA" id="ARBA00022849"/>
    </source>
</evidence>
<keyword evidence="4" id="KW-1185">Reference proteome</keyword>
<dbReference type="SUPFAM" id="SSF52788">
    <property type="entry name" value="Phosphotyrosine protein phosphatases I"/>
    <property type="match status" value="1"/>
</dbReference>
<dbReference type="Gene3D" id="3.40.50.2300">
    <property type="match status" value="1"/>
</dbReference>
<feature type="domain" description="Phosphotyrosine protein phosphatase I" evidence="2">
    <location>
        <begin position="82"/>
        <end position="207"/>
    </location>
</feature>
<reference evidence="3 4" key="1">
    <citation type="journal article" date="2015" name="Genome Announc.">
        <title>Complete Genome Sequence of the Type Strain Corynebacterium testudinoris DSM 44614, Recovered from Necrotic Lesions in the Mouth of a Tortoise.</title>
        <authorList>
            <person name="Ruckert C."/>
            <person name="Kriete M."/>
            <person name="Jaenicke S."/>
            <person name="Winkler A."/>
            <person name="Tauch A."/>
        </authorList>
    </citation>
    <scope>NUCLEOTIDE SEQUENCE [LARGE SCALE GENOMIC DNA]</scope>
    <source>
        <strain evidence="3 4">DSM 44614</strain>
    </source>
</reference>
<evidence type="ECO:0000313" key="3">
    <source>
        <dbReference type="EMBL" id="AKK08054.1"/>
    </source>
</evidence>
<dbReference type="RefSeq" id="WP_047252474.1">
    <property type="nucleotide sequence ID" value="NZ_CP011545.1"/>
</dbReference>
<sequence>MSTTETPELHTKILTRITEGLARTYQGTFSAETIERYVFESYISLARTAKIRTHLPILAERFAKDRLRALALAEGKIEKTVPQVLFVCVHNAGRSQIASALLSHYAGKSVEVRSAGSLPTSEVHPVVLDVLAERGIDLAGAFPKPLTDDVVRAADYVITMGCGDVCPIYPGKHYLDWELTDPTDETPEKVREIIAEIDDRVSGLWETIQS</sequence>